<proteinExistence type="predicted"/>
<gene>
    <name evidence="3" type="ORF">KT99_14326</name>
</gene>
<evidence type="ECO:0000313" key="4">
    <source>
        <dbReference type="Proteomes" id="UP000005839"/>
    </source>
</evidence>
<dbReference type="Pfam" id="PF11871">
    <property type="entry name" value="DUF3391"/>
    <property type="match status" value="1"/>
</dbReference>
<organism evidence="3 4">
    <name type="scientific">Shewanella benthica KT99</name>
    <dbReference type="NCBI Taxonomy" id="314608"/>
    <lineage>
        <taxon>Bacteria</taxon>
        <taxon>Pseudomonadati</taxon>
        <taxon>Pseudomonadota</taxon>
        <taxon>Gammaproteobacteria</taxon>
        <taxon>Alteromonadales</taxon>
        <taxon>Shewanellaceae</taxon>
        <taxon>Shewanella</taxon>
    </lineage>
</organism>
<reference evidence="3 4" key="1">
    <citation type="submission" date="2007-10" db="EMBL/GenBank/DDBJ databases">
        <authorList>
            <person name="Yayanos A."/>
            <person name="Ferriera S."/>
            <person name="Johnson J."/>
            <person name="Kravitz S."/>
            <person name="Halpern A."/>
            <person name="Remington K."/>
            <person name="Beeson K."/>
            <person name="Tran B."/>
            <person name="Rogers Y.-H."/>
            <person name="Friedman R."/>
            <person name="Venter J.C."/>
        </authorList>
    </citation>
    <scope>NUCLEOTIDE SEQUENCE [LARGE SCALE GENOMIC DNA]</scope>
    <source>
        <strain evidence="3 4">KT99</strain>
    </source>
</reference>
<dbReference type="InterPro" id="IPR037522">
    <property type="entry name" value="HD_GYP_dom"/>
</dbReference>
<dbReference type="InterPro" id="IPR003607">
    <property type="entry name" value="HD/PDEase_dom"/>
</dbReference>
<name>A9DLV7_9GAMM</name>
<dbReference type="Pfam" id="PF13487">
    <property type="entry name" value="HD_5"/>
    <property type="match status" value="1"/>
</dbReference>
<dbReference type="Proteomes" id="UP000005839">
    <property type="component" value="Unassembled WGS sequence"/>
</dbReference>
<keyword evidence="1" id="KW-0175">Coiled coil</keyword>
<feature type="coiled-coil region" evidence="1">
    <location>
        <begin position="98"/>
        <end position="128"/>
    </location>
</feature>
<dbReference type="SUPFAM" id="SSF109604">
    <property type="entry name" value="HD-domain/PDEase-like"/>
    <property type="match status" value="1"/>
</dbReference>
<dbReference type="PANTHER" id="PTHR43155:SF2">
    <property type="entry name" value="CYCLIC DI-GMP PHOSPHODIESTERASE PA4108"/>
    <property type="match status" value="1"/>
</dbReference>
<keyword evidence="4" id="KW-1185">Reference proteome</keyword>
<accession>A9DLV7</accession>
<dbReference type="InterPro" id="IPR006675">
    <property type="entry name" value="HDIG_dom"/>
</dbReference>
<dbReference type="NCBIfam" id="TIGR00277">
    <property type="entry name" value="HDIG"/>
    <property type="match status" value="1"/>
</dbReference>
<comment type="caution">
    <text evidence="3">The sequence shown here is derived from an EMBL/GenBank/DDBJ whole genome shotgun (WGS) entry which is preliminary data.</text>
</comment>
<sequence length="427" mass="48527">MGILTKKNMKKSRKVAVNQLQVGNFIRLPVSWKDHPFLLSSFRLKQQTQIELIKKLAIDFVFVDLERSDFPPLTEEVAKTKVMLPQKEDLDALTIEMKKNKSERIEKLKRMRRDLQKTEQDFDRSIAKMRNLVAKLRNRPLNAIDDAKELINDMSEQLLSSDNLVLHLMGEAKGEESIYYHSLNVAVLSMLMAKELGWDKADIELVGIGSLFHDTGKLKIPPQLLRKKTPLTPPEVNFMKQHPVLGADLLKHAKNFPSAAMPIVLNHHEYLDGSGYPRGLKENKLDKLCQLVAVVNLYDSLCHPDAKTKARTPYAALGHIYKNFKTRLNQQVTGKMIKMLGIYPPGSIVELSSGQFAMVMSVNLGKILFPRILVYDAMVPKDQAPIVDLEVEGLSIVRCIQPMALPEKIFKYLNPRERVSYYIGSNS</sequence>
<dbReference type="GO" id="GO:0008081">
    <property type="term" value="F:phosphoric diester hydrolase activity"/>
    <property type="evidence" value="ECO:0007669"/>
    <property type="project" value="UniProtKB-ARBA"/>
</dbReference>
<dbReference type="InterPro" id="IPR021812">
    <property type="entry name" value="DUF3391"/>
</dbReference>
<protein>
    <submittedName>
        <fullName evidence="3">HDIG domain protein</fullName>
    </submittedName>
</protein>
<evidence type="ECO:0000256" key="1">
    <source>
        <dbReference type="SAM" id="Coils"/>
    </source>
</evidence>
<dbReference type="AlphaFoldDB" id="A9DLV7"/>
<evidence type="ECO:0000313" key="3">
    <source>
        <dbReference type="EMBL" id="EDP98799.1"/>
    </source>
</evidence>
<dbReference type="SMART" id="SM00471">
    <property type="entry name" value="HDc"/>
    <property type="match status" value="1"/>
</dbReference>
<dbReference type="CDD" id="cd00077">
    <property type="entry name" value="HDc"/>
    <property type="match status" value="1"/>
</dbReference>
<evidence type="ECO:0000259" key="2">
    <source>
        <dbReference type="PROSITE" id="PS51832"/>
    </source>
</evidence>
<dbReference type="STRING" id="314608.KT99_14326"/>
<dbReference type="Gene3D" id="1.10.3210.10">
    <property type="entry name" value="Hypothetical protein af1432"/>
    <property type="match status" value="1"/>
</dbReference>
<dbReference type="PROSITE" id="PS51832">
    <property type="entry name" value="HD_GYP"/>
    <property type="match status" value="1"/>
</dbReference>
<dbReference type="EMBL" id="ABIC01000068">
    <property type="protein sequence ID" value="EDP98799.1"/>
    <property type="molecule type" value="Genomic_DNA"/>
</dbReference>
<feature type="domain" description="HD-GYP" evidence="2">
    <location>
        <begin position="156"/>
        <end position="352"/>
    </location>
</feature>
<dbReference type="PANTHER" id="PTHR43155">
    <property type="entry name" value="CYCLIC DI-GMP PHOSPHODIESTERASE PA4108-RELATED"/>
    <property type="match status" value="1"/>
</dbReference>